<dbReference type="Proteomes" id="UP000646579">
    <property type="component" value="Unassembled WGS sequence"/>
</dbReference>
<reference evidence="2" key="2">
    <citation type="submission" date="2020-09" db="EMBL/GenBank/DDBJ databases">
        <authorList>
            <person name="Sun Q."/>
            <person name="Kim S."/>
        </authorList>
    </citation>
    <scope>NUCLEOTIDE SEQUENCE</scope>
    <source>
        <strain evidence="2">KCTC 32437</strain>
    </source>
</reference>
<proteinExistence type="predicted"/>
<feature type="transmembrane region" description="Helical" evidence="1">
    <location>
        <begin position="115"/>
        <end position="137"/>
    </location>
</feature>
<protein>
    <submittedName>
        <fullName evidence="2">Uncharacterized protein</fullName>
    </submittedName>
</protein>
<dbReference type="RefSeq" id="WP_189426316.1">
    <property type="nucleotide sequence ID" value="NZ_BMZE01000003.1"/>
</dbReference>
<sequence length="194" mass="21837">MSNQYQARNGLTEQIKSYTLTPTGIDWWMGERRGSMSYADIVSLRLIRYASPGGTTYQCTIRSNGQKLQLRSQHYRSLGAYEDRRLQYAAFVRELLSRLADRDDIKFIAGSTALWMMWIGVLVLNLGLVLILVLVIFDDMMSISESGIPALFVVATALPLAWRSVRKGYASRFDPRDPPEKLLGVAASDHQASL</sequence>
<reference evidence="2" key="1">
    <citation type="journal article" date="2014" name="Int. J. Syst. Evol. Microbiol.">
        <title>Complete genome sequence of Corynebacterium casei LMG S-19264T (=DSM 44701T), isolated from a smear-ripened cheese.</title>
        <authorList>
            <consortium name="US DOE Joint Genome Institute (JGI-PGF)"/>
            <person name="Walter F."/>
            <person name="Albersmeier A."/>
            <person name="Kalinowski J."/>
            <person name="Ruckert C."/>
        </authorList>
    </citation>
    <scope>NUCLEOTIDE SEQUENCE</scope>
    <source>
        <strain evidence="2">KCTC 32437</strain>
    </source>
</reference>
<keyword evidence="3" id="KW-1185">Reference proteome</keyword>
<accession>A0A918S9W6</accession>
<evidence type="ECO:0000313" key="2">
    <source>
        <dbReference type="EMBL" id="GHA30346.1"/>
    </source>
</evidence>
<organism evidence="2 3">
    <name type="scientific">Devosia pacifica</name>
    <dbReference type="NCBI Taxonomy" id="1335967"/>
    <lineage>
        <taxon>Bacteria</taxon>
        <taxon>Pseudomonadati</taxon>
        <taxon>Pseudomonadota</taxon>
        <taxon>Alphaproteobacteria</taxon>
        <taxon>Hyphomicrobiales</taxon>
        <taxon>Devosiaceae</taxon>
        <taxon>Devosia</taxon>
    </lineage>
</organism>
<evidence type="ECO:0000313" key="3">
    <source>
        <dbReference type="Proteomes" id="UP000646579"/>
    </source>
</evidence>
<dbReference type="AlphaFoldDB" id="A0A918S9W6"/>
<comment type="caution">
    <text evidence="2">The sequence shown here is derived from an EMBL/GenBank/DDBJ whole genome shotgun (WGS) entry which is preliminary data.</text>
</comment>
<keyword evidence="1" id="KW-0812">Transmembrane</keyword>
<evidence type="ECO:0000256" key="1">
    <source>
        <dbReference type="SAM" id="Phobius"/>
    </source>
</evidence>
<dbReference type="EMBL" id="BMZE01000003">
    <property type="protein sequence ID" value="GHA30346.1"/>
    <property type="molecule type" value="Genomic_DNA"/>
</dbReference>
<name>A0A918S9W6_9HYPH</name>
<keyword evidence="1" id="KW-1133">Transmembrane helix</keyword>
<feature type="transmembrane region" description="Helical" evidence="1">
    <location>
        <begin position="143"/>
        <end position="162"/>
    </location>
</feature>
<keyword evidence="1" id="KW-0472">Membrane</keyword>
<gene>
    <name evidence="2" type="ORF">GCM10007989_27610</name>
</gene>